<feature type="transmembrane region" description="Helical" evidence="5">
    <location>
        <begin position="208"/>
        <end position="226"/>
    </location>
</feature>
<feature type="transmembrane region" description="Helical" evidence="5">
    <location>
        <begin position="135"/>
        <end position="160"/>
    </location>
</feature>
<dbReference type="InterPro" id="IPR002781">
    <property type="entry name" value="TM_pro_TauE-like"/>
</dbReference>
<comment type="subcellular location">
    <subcellularLocation>
        <location evidence="5">Cell membrane</location>
        <topology evidence="5">Multi-pass membrane protein</topology>
    </subcellularLocation>
    <subcellularLocation>
        <location evidence="1">Membrane</location>
        <topology evidence="1">Multi-pass membrane protein</topology>
    </subcellularLocation>
</comment>
<evidence type="ECO:0000256" key="2">
    <source>
        <dbReference type="ARBA" id="ARBA00022692"/>
    </source>
</evidence>
<organism evidence="6 7">
    <name type="scientific">Beijerinckia indica subsp. indica (strain ATCC 9039 / DSM 1715 / NCIMB 8712)</name>
    <dbReference type="NCBI Taxonomy" id="395963"/>
    <lineage>
        <taxon>Bacteria</taxon>
        <taxon>Pseudomonadati</taxon>
        <taxon>Pseudomonadota</taxon>
        <taxon>Alphaproteobacteria</taxon>
        <taxon>Hyphomicrobiales</taxon>
        <taxon>Beijerinckiaceae</taxon>
        <taxon>Beijerinckia</taxon>
    </lineage>
</organism>
<feature type="transmembrane region" description="Helical" evidence="5">
    <location>
        <begin position="103"/>
        <end position="123"/>
    </location>
</feature>
<evidence type="ECO:0000256" key="4">
    <source>
        <dbReference type="ARBA" id="ARBA00023136"/>
    </source>
</evidence>
<evidence type="ECO:0000313" key="6">
    <source>
        <dbReference type="EMBL" id="ACB95566.1"/>
    </source>
</evidence>
<feature type="transmembrane region" description="Helical" evidence="5">
    <location>
        <begin position="72"/>
        <end position="91"/>
    </location>
</feature>
<accession>B2IEG8</accession>
<evidence type="ECO:0000256" key="1">
    <source>
        <dbReference type="ARBA" id="ARBA00004141"/>
    </source>
</evidence>
<dbReference type="RefSeq" id="WP_012384923.1">
    <property type="nucleotide sequence ID" value="NC_010581.1"/>
</dbReference>
<comment type="similarity">
    <text evidence="5">Belongs to the 4-toluene sulfonate uptake permease (TSUP) (TC 2.A.102) family.</text>
</comment>
<reference evidence="6 7" key="2">
    <citation type="journal article" date="2010" name="J. Bacteriol.">
        <title>Complete genome sequence of Beijerinckia indica subsp. indica.</title>
        <authorList>
            <person name="Tamas I."/>
            <person name="Dedysh S.N."/>
            <person name="Liesack W."/>
            <person name="Stott M.B."/>
            <person name="Alam M."/>
            <person name="Murrell J.C."/>
            <person name="Dunfield P.F."/>
        </authorList>
    </citation>
    <scope>NUCLEOTIDE SEQUENCE [LARGE SCALE GENOMIC DNA]</scope>
    <source>
        <strain evidence="7">ATCC 9039 / DSM 1715 / NCIMB 8712</strain>
    </source>
</reference>
<dbReference type="AlphaFoldDB" id="B2IEG8"/>
<dbReference type="GO" id="GO:0005886">
    <property type="term" value="C:plasma membrane"/>
    <property type="evidence" value="ECO:0007669"/>
    <property type="project" value="UniProtKB-SubCell"/>
</dbReference>
<gene>
    <name evidence="6" type="ordered locus">Bind_1943</name>
</gene>
<dbReference type="Pfam" id="PF01925">
    <property type="entry name" value="TauE"/>
    <property type="match status" value="1"/>
</dbReference>
<feature type="transmembrane region" description="Helical" evidence="5">
    <location>
        <begin position="172"/>
        <end position="196"/>
    </location>
</feature>
<evidence type="ECO:0000256" key="5">
    <source>
        <dbReference type="RuleBase" id="RU363041"/>
    </source>
</evidence>
<feature type="transmembrane region" description="Helical" evidence="5">
    <location>
        <begin position="35"/>
        <end position="60"/>
    </location>
</feature>
<reference evidence="7" key="1">
    <citation type="submission" date="2008-03" db="EMBL/GenBank/DDBJ databases">
        <title>Complete sequence of chromosome of Beijerinckia indica subsp. indica ATCC 9039.</title>
        <authorList>
            <consortium name="US DOE Joint Genome Institute"/>
            <person name="Copeland A."/>
            <person name="Lucas S."/>
            <person name="Lapidus A."/>
            <person name="Glavina del Rio T."/>
            <person name="Dalin E."/>
            <person name="Tice H."/>
            <person name="Bruce D."/>
            <person name="Goodwin L."/>
            <person name="Pitluck S."/>
            <person name="LaButti K."/>
            <person name="Schmutz J."/>
            <person name="Larimer F."/>
            <person name="Land M."/>
            <person name="Hauser L."/>
            <person name="Kyrpides N."/>
            <person name="Mikhailova N."/>
            <person name="Dunfield P.F."/>
            <person name="Dedysh S.N."/>
            <person name="Liesack W."/>
            <person name="Saw J.H."/>
            <person name="Alam M."/>
            <person name="Chen Y."/>
            <person name="Murrell J.C."/>
            <person name="Richardson P."/>
        </authorList>
    </citation>
    <scope>NUCLEOTIDE SEQUENCE [LARGE SCALE GENOMIC DNA]</scope>
    <source>
        <strain evidence="7">ATCC 9039 / DSM 1715 / NCIMB 8712</strain>
    </source>
</reference>
<dbReference type="PANTHER" id="PTHR43701:SF2">
    <property type="entry name" value="MEMBRANE TRANSPORTER PROTEIN YJNA-RELATED"/>
    <property type="match status" value="1"/>
</dbReference>
<evidence type="ECO:0000313" key="7">
    <source>
        <dbReference type="Proteomes" id="UP000001695"/>
    </source>
</evidence>
<evidence type="ECO:0000256" key="3">
    <source>
        <dbReference type="ARBA" id="ARBA00022989"/>
    </source>
</evidence>
<dbReference type="PANTHER" id="PTHR43701">
    <property type="entry name" value="MEMBRANE TRANSPORTER PROTEIN MJ0441-RELATED"/>
    <property type="match status" value="1"/>
</dbReference>
<keyword evidence="3 5" id="KW-1133">Transmembrane helix</keyword>
<dbReference type="KEGG" id="bid:Bind_1943"/>
<dbReference type="Proteomes" id="UP000001695">
    <property type="component" value="Chromosome"/>
</dbReference>
<dbReference type="InterPro" id="IPR051598">
    <property type="entry name" value="TSUP/Inactive_protease-like"/>
</dbReference>
<protein>
    <recommendedName>
        <fullName evidence="5">Probable membrane transporter protein</fullName>
    </recommendedName>
</protein>
<dbReference type="HOGENOM" id="CLU_045498_5_0_5"/>
<name>B2IEG8_BEII9</name>
<proteinExistence type="inferred from homology"/>
<keyword evidence="5" id="KW-1003">Cell membrane</keyword>
<dbReference type="EMBL" id="CP001016">
    <property type="protein sequence ID" value="ACB95566.1"/>
    <property type="molecule type" value="Genomic_DNA"/>
</dbReference>
<keyword evidence="7" id="KW-1185">Reference proteome</keyword>
<sequence length="260" mass="26614">MIMLRDTLALLSGALSGFSLGVVGGGGSVLATPLLLYLVGLAPAHVAIGTGAVAVSVNAYVSFFSQIGSGRIRWRAAVLFALIGTIGAFIGSTLGKSLNGDKIIFLFGFAMVGIGLTMLRPIHAEKMDADADTRFSTIILAALAVGLAAGFFGIGGGVLVVPGLVLATGMPMINAVATSLLAVGTFGLTTAINYAVSGLIDWRIALEFILGGIMGGFLGVKAAYFLSRYKGALNKAFSLLIFSVAAYVLFRSGQSLVNVQ</sequence>
<dbReference type="eggNOG" id="COG0730">
    <property type="taxonomic scope" value="Bacteria"/>
</dbReference>
<feature type="transmembrane region" description="Helical" evidence="5">
    <location>
        <begin position="232"/>
        <end position="250"/>
    </location>
</feature>
<keyword evidence="4 5" id="KW-0472">Membrane</keyword>
<dbReference type="STRING" id="395963.Bind_1943"/>
<keyword evidence="2 5" id="KW-0812">Transmembrane</keyword>